<dbReference type="InterPro" id="IPR027417">
    <property type="entry name" value="P-loop_NTPase"/>
</dbReference>
<dbReference type="Gene3D" id="3.40.50.300">
    <property type="entry name" value="P-loop containing nucleotide triphosphate hydrolases"/>
    <property type="match status" value="1"/>
</dbReference>
<accession>X0Z8A5</accession>
<dbReference type="InterPro" id="IPR044304">
    <property type="entry name" value="NUBPL-like"/>
</dbReference>
<sequence length="117" mass="13012">LDLDLYGPSSHIILGMNDFNFPKEDKGIIPPKINGINFMSIVYFSEDKPSPFRGVDITNIIIELLAITQWGELDYLIIDMPPGIGNEVLDVIRYIKKSEFLVVSTPSKVAMGTVGKL</sequence>
<keyword evidence="1" id="KW-0547">Nucleotide-binding</keyword>
<dbReference type="SUPFAM" id="SSF52540">
    <property type="entry name" value="P-loop containing nucleoside triphosphate hydrolases"/>
    <property type="match status" value="1"/>
</dbReference>
<keyword evidence="2" id="KW-0067">ATP-binding</keyword>
<dbReference type="PANTHER" id="PTHR42961:SF2">
    <property type="entry name" value="IRON-SULFUR PROTEIN NUBPL"/>
    <property type="match status" value="1"/>
</dbReference>
<dbReference type="GO" id="GO:0051539">
    <property type="term" value="F:4 iron, 4 sulfur cluster binding"/>
    <property type="evidence" value="ECO:0007669"/>
    <property type="project" value="TreeGrafter"/>
</dbReference>
<evidence type="ECO:0000256" key="2">
    <source>
        <dbReference type="ARBA" id="ARBA00022840"/>
    </source>
</evidence>
<comment type="caution">
    <text evidence="3">The sequence shown here is derived from an EMBL/GenBank/DDBJ whole genome shotgun (WGS) entry which is preliminary data.</text>
</comment>
<protein>
    <recommendedName>
        <fullName evidence="4">ATP-binding protein</fullName>
    </recommendedName>
</protein>
<reference evidence="3" key="1">
    <citation type="journal article" date="2014" name="Front. Microbiol.">
        <title>High frequency of phylogenetically diverse reductive dehalogenase-homologous genes in deep subseafloor sedimentary metagenomes.</title>
        <authorList>
            <person name="Kawai M."/>
            <person name="Futagami T."/>
            <person name="Toyoda A."/>
            <person name="Takaki Y."/>
            <person name="Nishi S."/>
            <person name="Hori S."/>
            <person name="Arai W."/>
            <person name="Tsubouchi T."/>
            <person name="Morono Y."/>
            <person name="Uchiyama I."/>
            <person name="Ito T."/>
            <person name="Fujiyama A."/>
            <person name="Inagaki F."/>
            <person name="Takami H."/>
        </authorList>
    </citation>
    <scope>NUCLEOTIDE SEQUENCE</scope>
    <source>
        <strain evidence="3">Expedition CK06-06</strain>
    </source>
</reference>
<name>X0Z8A5_9ZZZZ</name>
<dbReference type="AlphaFoldDB" id="X0Z8A5"/>
<gene>
    <name evidence="3" type="ORF">S01H1_84818</name>
</gene>
<dbReference type="InterPro" id="IPR033756">
    <property type="entry name" value="YlxH/NBP35"/>
</dbReference>
<dbReference type="Pfam" id="PF10609">
    <property type="entry name" value="ParA"/>
    <property type="match status" value="1"/>
</dbReference>
<dbReference type="EMBL" id="BARS01058024">
    <property type="protein sequence ID" value="GAG44776.1"/>
    <property type="molecule type" value="Genomic_DNA"/>
</dbReference>
<feature type="non-terminal residue" evidence="3">
    <location>
        <position position="117"/>
    </location>
</feature>
<evidence type="ECO:0008006" key="4">
    <source>
        <dbReference type="Google" id="ProtNLM"/>
    </source>
</evidence>
<dbReference type="GO" id="GO:0016226">
    <property type="term" value="P:iron-sulfur cluster assembly"/>
    <property type="evidence" value="ECO:0007669"/>
    <property type="project" value="InterPro"/>
</dbReference>
<feature type="non-terminal residue" evidence="3">
    <location>
        <position position="1"/>
    </location>
</feature>
<organism evidence="3">
    <name type="scientific">marine sediment metagenome</name>
    <dbReference type="NCBI Taxonomy" id="412755"/>
    <lineage>
        <taxon>unclassified sequences</taxon>
        <taxon>metagenomes</taxon>
        <taxon>ecological metagenomes</taxon>
    </lineage>
</organism>
<proteinExistence type="predicted"/>
<dbReference type="PANTHER" id="PTHR42961">
    <property type="entry name" value="IRON-SULFUR PROTEIN NUBPL"/>
    <property type="match status" value="1"/>
</dbReference>
<evidence type="ECO:0000256" key="1">
    <source>
        <dbReference type="ARBA" id="ARBA00022741"/>
    </source>
</evidence>
<evidence type="ECO:0000313" key="3">
    <source>
        <dbReference type="EMBL" id="GAG44776.1"/>
    </source>
</evidence>
<dbReference type="GO" id="GO:0005524">
    <property type="term" value="F:ATP binding"/>
    <property type="evidence" value="ECO:0007669"/>
    <property type="project" value="UniProtKB-KW"/>
</dbReference>